<gene>
    <name evidence="7" type="ORF">A3F84_07735</name>
</gene>
<dbReference type="Pfam" id="PF07992">
    <property type="entry name" value="Pyr_redox_2"/>
    <property type="match status" value="1"/>
</dbReference>
<dbReference type="HAMAP" id="MF_01685">
    <property type="entry name" value="FENR2"/>
    <property type="match status" value="1"/>
</dbReference>
<sequence length="338" mass="37002">MPGLEAQDVYDITIIGGGPVGLYGAYYSGMRSARTKIIDSLPQLGGQLAALYPEKYIYDVGGFPRVLAKDLVSNLEEQALQYDPAVCLNEKVVGLVSDNGIRTLVTDKGTRHFTRTVVIAAGIGAFVPRKLDIQDIDRLEGKGIWYFVRDVEVFRNKEVLIVGGGDSALDWALLLEKVAQKVTLVHRRDRFRAHEDSVARLLASSVDVRLFHELKAVHGDDRLEGVTIFENRTKTESTFKLDALLLNLGFLANLGPIKEWGLQIEGNAIWVNSTMQTNLPGVYAAGDIVDYPGKLKLISTGMGEIAIAVNYAKHEIDPDARVFPGHSSDIGGPLAKKT</sequence>
<dbReference type="InterPro" id="IPR023753">
    <property type="entry name" value="FAD/NAD-binding_dom"/>
</dbReference>
<dbReference type="AlphaFoldDB" id="A0A1F6D425"/>
<comment type="cofactor">
    <cofactor evidence="5">
        <name>FAD</name>
        <dbReference type="ChEBI" id="CHEBI:57692"/>
    </cofactor>
    <text evidence="5">Binds 1 FAD per subunit.</text>
</comment>
<protein>
    <recommendedName>
        <fullName evidence="5">Ferredoxin--NADP reductase</fullName>
        <shortName evidence="5">FNR</shortName>
        <shortName evidence="5">Fd-NADP(+) reductase</shortName>
        <ecNumber evidence="5">1.18.1.2</ecNumber>
    </recommendedName>
</protein>
<feature type="domain" description="FAD/NAD(P)-binding" evidence="6">
    <location>
        <begin position="10"/>
        <end position="300"/>
    </location>
</feature>
<comment type="caution">
    <text evidence="7">The sequence shown here is derived from an EMBL/GenBank/DDBJ whole genome shotgun (WGS) entry which is preliminary data.</text>
</comment>
<accession>A0A1F6D425</accession>
<keyword evidence="2 5" id="KW-0274">FAD</keyword>
<dbReference type="SUPFAM" id="SSF51905">
    <property type="entry name" value="FAD/NAD(P)-binding domain"/>
    <property type="match status" value="1"/>
</dbReference>
<comment type="catalytic activity">
    <reaction evidence="5">
        <text>2 reduced [2Fe-2S]-[ferredoxin] + NADP(+) + H(+) = 2 oxidized [2Fe-2S]-[ferredoxin] + NADPH</text>
        <dbReference type="Rhea" id="RHEA:20125"/>
        <dbReference type="Rhea" id="RHEA-COMP:10000"/>
        <dbReference type="Rhea" id="RHEA-COMP:10001"/>
        <dbReference type="ChEBI" id="CHEBI:15378"/>
        <dbReference type="ChEBI" id="CHEBI:33737"/>
        <dbReference type="ChEBI" id="CHEBI:33738"/>
        <dbReference type="ChEBI" id="CHEBI:57783"/>
        <dbReference type="ChEBI" id="CHEBI:58349"/>
        <dbReference type="EC" id="1.18.1.2"/>
    </reaction>
</comment>
<dbReference type="InterPro" id="IPR022890">
    <property type="entry name" value="Fd--NADP_Rdtase_type_2"/>
</dbReference>
<feature type="binding site" evidence="5">
    <location>
        <position position="52"/>
    </location>
    <ligand>
        <name>FAD</name>
        <dbReference type="ChEBI" id="CHEBI:57692"/>
    </ligand>
</feature>
<evidence type="ECO:0000313" key="7">
    <source>
        <dbReference type="EMBL" id="OGG56071.1"/>
    </source>
</evidence>
<proteinExistence type="inferred from homology"/>
<feature type="binding site" evidence="5">
    <location>
        <position position="39"/>
    </location>
    <ligand>
        <name>FAD</name>
        <dbReference type="ChEBI" id="CHEBI:57692"/>
    </ligand>
</feature>
<organism evidence="7 8">
    <name type="scientific">Handelsmanbacteria sp. (strain RIFCSPLOWO2_12_FULL_64_10)</name>
    <dbReference type="NCBI Taxonomy" id="1817868"/>
    <lineage>
        <taxon>Bacteria</taxon>
        <taxon>Candidatus Handelsmaniibacteriota</taxon>
    </lineage>
</organism>
<evidence type="ECO:0000256" key="3">
    <source>
        <dbReference type="ARBA" id="ARBA00022857"/>
    </source>
</evidence>
<dbReference type="EC" id="1.18.1.2" evidence="5"/>
<evidence type="ECO:0000256" key="4">
    <source>
        <dbReference type="ARBA" id="ARBA00023002"/>
    </source>
</evidence>
<reference evidence="7 8" key="1">
    <citation type="journal article" date="2016" name="Nat. Commun.">
        <title>Thousands of microbial genomes shed light on interconnected biogeochemical processes in an aquifer system.</title>
        <authorList>
            <person name="Anantharaman K."/>
            <person name="Brown C.T."/>
            <person name="Hug L.A."/>
            <person name="Sharon I."/>
            <person name="Castelle C.J."/>
            <person name="Probst A.J."/>
            <person name="Thomas B.C."/>
            <person name="Singh A."/>
            <person name="Wilkins M.J."/>
            <person name="Karaoz U."/>
            <person name="Brodie E.L."/>
            <person name="Williams K.H."/>
            <person name="Hubbard S.S."/>
            <person name="Banfield J.F."/>
        </authorList>
    </citation>
    <scope>NUCLEOTIDE SEQUENCE [LARGE SCALE GENOMIC DNA]</scope>
    <source>
        <strain evidence="8">RIFCSPLOWO2_12_FULL_64_10</strain>
    </source>
</reference>
<dbReference type="EMBL" id="MFKF01000049">
    <property type="protein sequence ID" value="OGG56071.1"/>
    <property type="molecule type" value="Genomic_DNA"/>
</dbReference>
<evidence type="ECO:0000259" key="6">
    <source>
        <dbReference type="Pfam" id="PF07992"/>
    </source>
</evidence>
<comment type="caution">
    <text evidence="5">Lacks conserved residue(s) required for the propagation of feature annotation.</text>
</comment>
<evidence type="ECO:0000313" key="8">
    <source>
        <dbReference type="Proteomes" id="UP000178606"/>
    </source>
</evidence>
<dbReference type="Gene3D" id="3.50.50.60">
    <property type="entry name" value="FAD/NAD(P)-binding domain"/>
    <property type="match status" value="2"/>
</dbReference>
<dbReference type="InterPro" id="IPR050097">
    <property type="entry name" value="Ferredoxin-NADP_redctase_2"/>
</dbReference>
<feature type="binding site" evidence="5">
    <location>
        <position position="328"/>
    </location>
    <ligand>
        <name>FAD</name>
        <dbReference type="ChEBI" id="CHEBI:57692"/>
    </ligand>
</feature>
<dbReference type="InterPro" id="IPR036188">
    <property type="entry name" value="FAD/NAD-bd_sf"/>
</dbReference>
<dbReference type="PRINTS" id="PR00469">
    <property type="entry name" value="PNDRDTASEII"/>
</dbReference>
<dbReference type="GO" id="GO:0050660">
    <property type="term" value="F:flavin adenine dinucleotide binding"/>
    <property type="evidence" value="ECO:0007669"/>
    <property type="project" value="UniProtKB-UniRule"/>
</dbReference>
<dbReference type="PANTHER" id="PTHR48105">
    <property type="entry name" value="THIOREDOXIN REDUCTASE 1-RELATED-RELATED"/>
    <property type="match status" value="1"/>
</dbReference>
<evidence type="ECO:0000256" key="2">
    <source>
        <dbReference type="ARBA" id="ARBA00022827"/>
    </source>
</evidence>
<name>A0A1F6D425_HANXR</name>
<dbReference type="GO" id="GO:0050661">
    <property type="term" value="F:NADP binding"/>
    <property type="evidence" value="ECO:0007669"/>
    <property type="project" value="UniProtKB-UniRule"/>
</dbReference>
<dbReference type="GO" id="GO:0004324">
    <property type="term" value="F:ferredoxin-NADP+ reductase activity"/>
    <property type="evidence" value="ECO:0007669"/>
    <property type="project" value="UniProtKB-UniRule"/>
</dbReference>
<keyword evidence="1 5" id="KW-0285">Flavoprotein</keyword>
<feature type="binding site" evidence="5">
    <location>
        <position position="126"/>
    </location>
    <ligand>
        <name>FAD</name>
        <dbReference type="ChEBI" id="CHEBI:57692"/>
    </ligand>
</feature>
<evidence type="ECO:0000256" key="1">
    <source>
        <dbReference type="ARBA" id="ARBA00022630"/>
    </source>
</evidence>
<keyword evidence="3 5" id="KW-0521">NADP</keyword>
<feature type="binding site" evidence="5">
    <location>
        <position position="92"/>
    </location>
    <ligand>
        <name>FAD</name>
        <dbReference type="ChEBI" id="CHEBI:57692"/>
    </ligand>
</feature>
<comment type="subunit">
    <text evidence="5">Homodimer.</text>
</comment>
<feature type="binding site" evidence="5">
    <location>
        <position position="287"/>
    </location>
    <ligand>
        <name>FAD</name>
        <dbReference type="ChEBI" id="CHEBI:57692"/>
    </ligand>
</feature>
<evidence type="ECO:0000256" key="5">
    <source>
        <dbReference type="HAMAP-Rule" id="MF_01685"/>
    </source>
</evidence>
<comment type="similarity">
    <text evidence="5">Belongs to the ferredoxin--NADP reductase type 2 family.</text>
</comment>
<dbReference type="PRINTS" id="PR00368">
    <property type="entry name" value="FADPNR"/>
</dbReference>
<keyword evidence="4 5" id="KW-0560">Oxidoreductase</keyword>
<dbReference type="Proteomes" id="UP000178606">
    <property type="component" value="Unassembled WGS sequence"/>
</dbReference>
<feature type="binding site" evidence="5">
    <location>
        <position position="47"/>
    </location>
    <ligand>
        <name>FAD</name>
        <dbReference type="ChEBI" id="CHEBI:57692"/>
    </ligand>
</feature>